<dbReference type="InterPro" id="IPR027417">
    <property type="entry name" value="P-loop_NTPase"/>
</dbReference>
<dbReference type="GO" id="GO:0005525">
    <property type="term" value="F:GTP binding"/>
    <property type="evidence" value="ECO:0007669"/>
    <property type="project" value="InterPro"/>
</dbReference>
<name>A0A9P6ZYH9_9AGAM</name>
<dbReference type="PROSITE" id="PS00675">
    <property type="entry name" value="SIGMA54_INTERACT_1"/>
    <property type="match status" value="1"/>
</dbReference>
<feature type="region of interest" description="Disordered" evidence="1">
    <location>
        <begin position="372"/>
        <end position="392"/>
    </location>
</feature>
<proteinExistence type="predicted"/>
<organism evidence="3 4">
    <name type="scientific">Suillus placidus</name>
    <dbReference type="NCBI Taxonomy" id="48579"/>
    <lineage>
        <taxon>Eukaryota</taxon>
        <taxon>Fungi</taxon>
        <taxon>Dikarya</taxon>
        <taxon>Basidiomycota</taxon>
        <taxon>Agaricomycotina</taxon>
        <taxon>Agaricomycetes</taxon>
        <taxon>Agaricomycetidae</taxon>
        <taxon>Boletales</taxon>
        <taxon>Suillineae</taxon>
        <taxon>Suillaceae</taxon>
        <taxon>Suillus</taxon>
    </lineage>
</organism>
<accession>A0A9P6ZYH9</accession>
<evidence type="ECO:0000256" key="1">
    <source>
        <dbReference type="SAM" id="MobiDB-lite"/>
    </source>
</evidence>
<dbReference type="CDD" id="cd00882">
    <property type="entry name" value="Ras_like_GTPase"/>
    <property type="match status" value="1"/>
</dbReference>
<keyword evidence="4" id="KW-1185">Reference proteome</keyword>
<dbReference type="Pfam" id="PF01926">
    <property type="entry name" value="MMR_HSR1"/>
    <property type="match status" value="1"/>
</dbReference>
<evidence type="ECO:0000259" key="2">
    <source>
        <dbReference type="Pfam" id="PF01926"/>
    </source>
</evidence>
<dbReference type="InterPro" id="IPR025662">
    <property type="entry name" value="Sigma_54_int_dom_ATP-bd_1"/>
</dbReference>
<evidence type="ECO:0000313" key="4">
    <source>
        <dbReference type="Proteomes" id="UP000714275"/>
    </source>
</evidence>
<dbReference type="OrthoDB" id="3255035at2759"/>
<sequence>MFNFNGGHVLALEVIAGTNLPEVPVPSGRTPIGYYVRVSTSNGRWNTTIKAAEANSSVSWDETLNIHGPPPTFLQWLMSIVSRTSQNIDLEIRALYESGPERVCAFETTFEQLLGRDGQSTTLPAINSQNISLTSTAQCSIITTPHAPSSSPETRPLDRNVVIFGDTGSGKSSLINRITQHLLAETSNDAHGCTSTPECYPVEISNRKYVLIDTPGLNEGYEGAVPDAEAKKLLKSLLRELMSSRLDYLGLLVYCVRNGPQPRTFVKAYNKFSSGICHDKVPIILVVEGLEKGAMETWWNNNGRECTRLGMRFANNPYDPASQPTPKNVTHHVVEPNGFWRNLISNHYSDLVVDASWSERISGACDHDDAGGLFSTSNPAGDLGDDSVKQQAAQDLQDIIRRSRPHFK</sequence>
<keyword evidence="3" id="KW-0378">Hydrolase</keyword>
<feature type="domain" description="G" evidence="2">
    <location>
        <begin position="160"/>
        <end position="239"/>
    </location>
</feature>
<dbReference type="GO" id="GO:0016787">
    <property type="term" value="F:hydrolase activity"/>
    <property type="evidence" value="ECO:0007669"/>
    <property type="project" value="UniProtKB-KW"/>
</dbReference>
<dbReference type="Gene3D" id="3.40.50.300">
    <property type="entry name" value="P-loop containing nucleotide triphosphate hydrolases"/>
    <property type="match status" value="1"/>
</dbReference>
<dbReference type="AlphaFoldDB" id="A0A9P6ZYH9"/>
<comment type="caution">
    <text evidence="3">The sequence shown here is derived from an EMBL/GenBank/DDBJ whole genome shotgun (WGS) entry which is preliminary data.</text>
</comment>
<dbReference type="SUPFAM" id="SSF52540">
    <property type="entry name" value="P-loop containing nucleoside triphosphate hydrolases"/>
    <property type="match status" value="1"/>
</dbReference>
<evidence type="ECO:0000313" key="3">
    <source>
        <dbReference type="EMBL" id="KAG1778926.1"/>
    </source>
</evidence>
<dbReference type="EMBL" id="JABBWD010000014">
    <property type="protein sequence ID" value="KAG1778926.1"/>
    <property type="molecule type" value="Genomic_DNA"/>
</dbReference>
<gene>
    <name evidence="3" type="ORF">EV702DRAFT_1195939</name>
</gene>
<reference evidence="3" key="1">
    <citation type="journal article" date="2020" name="New Phytol.">
        <title>Comparative genomics reveals dynamic genome evolution in host specialist ectomycorrhizal fungi.</title>
        <authorList>
            <person name="Lofgren L.A."/>
            <person name="Nguyen N.H."/>
            <person name="Vilgalys R."/>
            <person name="Ruytinx J."/>
            <person name="Liao H.L."/>
            <person name="Branco S."/>
            <person name="Kuo A."/>
            <person name="LaButti K."/>
            <person name="Lipzen A."/>
            <person name="Andreopoulos W."/>
            <person name="Pangilinan J."/>
            <person name="Riley R."/>
            <person name="Hundley H."/>
            <person name="Na H."/>
            <person name="Barry K."/>
            <person name="Grigoriev I.V."/>
            <person name="Stajich J.E."/>
            <person name="Kennedy P.G."/>
        </authorList>
    </citation>
    <scope>NUCLEOTIDE SEQUENCE</scope>
    <source>
        <strain evidence="3">DOB743</strain>
    </source>
</reference>
<dbReference type="Proteomes" id="UP000714275">
    <property type="component" value="Unassembled WGS sequence"/>
</dbReference>
<protein>
    <submittedName>
        <fullName evidence="3">P-loop containing nucleoside triphosphate hydrolase protein</fullName>
    </submittedName>
</protein>
<dbReference type="InterPro" id="IPR006073">
    <property type="entry name" value="GTP-bd"/>
</dbReference>